<feature type="transmembrane region" description="Helical" evidence="6">
    <location>
        <begin position="149"/>
        <end position="168"/>
    </location>
</feature>
<feature type="transmembrane region" description="Helical" evidence="6">
    <location>
        <begin position="117"/>
        <end position="143"/>
    </location>
</feature>
<dbReference type="PANTHER" id="PTHR30086:SF21">
    <property type="entry name" value="TRANSPORT PROTEIN"/>
    <property type="match status" value="1"/>
</dbReference>
<feature type="transmembrane region" description="Helical" evidence="6">
    <location>
        <begin position="45"/>
        <end position="67"/>
    </location>
</feature>
<name>A0A2R8C1H5_9RHOB</name>
<dbReference type="InterPro" id="IPR001123">
    <property type="entry name" value="LeuE-type"/>
</dbReference>
<evidence type="ECO:0000256" key="4">
    <source>
        <dbReference type="ARBA" id="ARBA00022989"/>
    </source>
</evidence>
<protein>
    <submittedName>
        <fullName evidence="7">Threonine efflux protein</fullName>
    </submittedName>
</protein>
<dbReference type="OrthoDB" id="7659099at2"/>
<evidence type="ECO:0000256" key="5">
    <source>
        <dbReference type="ARBA" id="ARBA00023136"/>
    </source>
</evidence>
<keyword evidence="8" id="KW-1185">Reference proteome</keyword>
<dbReference type="RefSeq" id="WP_108895953.1">
    <property type="nucleotide sequence ID" value="NZ_ONZF01000016.1"/>
</dbReference>
<accession>A0A2R8C1H5</accession>
<keyword evidence="2" id="KW-1003">Cell membrane</keyword>
<evidence type="ECO:0000256" key="2">
    <source>
        <dbReference type="ARBA" id="ARBA00022475"/>
    </source>
</evidence>
<gene>
    <name evidence="7" type="primary">rhtC_3</name>
    <name evidence="7" type="ORF">PAA8504_04109</name>
</gene>
<comment type="subcellular location">
    <subcellularLocation>
        <location evidence="1">Cell membrane</location>
        <topology evidence="1">Multi-pass membrane protein</topology>
    </subcellularLocation>
</comment>
<keyword evidence="3 6" id="KW-0812">Transmembrane</keyword>
<dbReference type="EMBL" id="ONZF01000016">
    <property type="protein sequence ID" value="SPJ26252.1"/>
    <property type="molecule type" value="Genomic_DNA"/>
</dbReference>
<feature type="transmembrane region" description="Helical" evidence="6">
    <location>
        <begin position="189"/>
        <end position="209"/>
    </location>
</feature>
<keyword evidence="4 6" id="KW-1133">Transmembrane helix</keyword>
<dbReference type="Proteomes" id="UP000244912">
    <property type="component" value="Unassembled WGS sequence"/>
</dbReference>
<evidence type="ECO:0000256" key="3">
    <source>
        <dbReference type="ARBA" id="ARBA00022692"/>
    </source>
</evidence>
<evidence type="ECO:0000313" key="7">
    <source>
        <dbReference type="EMBL" id="SPJ26252.1"/>
    </source>
</evidence>
<evidence type="ECO:0000313" key="8">
    <source>
        <dbReference type="Proteomes" id="UP000244912"/>
    </source>
</evidence>
<proteinExistence type="predicted"/>
<dbReference type="Pfam" id="PF01810">
    <property type="entry name" value="LysE"/>
    <property type="match status" value="1"/>
</dbReference>
<sequence>MQDVIPHLPALFLIFGALAAGYASPGPTMLAVMGTALGRGRGPGVLLGLGVALGTGLWAGVSVTLLGPLLPMDGLAVEWLRIGAAVFLAFLALVSFRSAITGRDLSLPTIGGTGPSLILRGTLIAATNPKAAVFWLAVAVAAIGPETGWTLVAVLVAGSLAISALGHTGYALAFSSPRIAAAYRDRRRVIQSVLGCVFCVLSVVVLTGARHRGIT</sequence>
<dbReference type="GO" id="GO:0005886">
    <property type="term" value="C:plasma membrane"/>
    <property type="evidence" value="ECO:0007669"/>
    <property type="project" value="UniProtKB-SubCell"/>
</dbReference>
<feature type="transmembrane region" description="Helical" evidence="6">
    <location>
        <begin position="79"/>
        <end position="96"/>
    </location>
</feature>
<evidence type="ECO:0000256" key="1">
    <source>
        <dbReference type="ARBA" id="ARBA00004651"/>
    </source>
</evidence>
<dbReference type="PANTHER" id="PTHR30086">
    <property type="entry name" value="ARGININE EXPORTER PROTEIN ARGO"/>
    <property type="match status" value="1"/>
</dbReference>
<keyword evidence="5 6" id="KW-0472">Membrane</keyword>
<reference evidence="8" key="1">
    <citation type="submission" date="2018-03" db="EMBL/GenBank/DDBJ databases">
        <authorList>
            <person name="Rodrigo-Torres L."/>
            <person name="Arahal R. D."/>
            <person name="Lucena T."/>
        </authorList>
    </citation>
    <scope>NUCLEOTIDE SEQUENCE [LARGE SCALE GENOMIC DNA]</scope>
    <source>
        <strain evidence="8">CECT 8504</strain>
    </source>
</reference>
<organism evidence="7 8">
    <name type="scientific">Palleronia abyssalis</name>
    <dbReference type="NCBI Taxonomy" id="1501240"/>
    <lineage>
        <taxon>Bacteria</taxon>
        <taxon>Pseudomonadati</taxon>
        <taxon>Pseudomonadota</taxon>
        <taxon>Alphaproteobacteria</taxon>
        <taxon>Rhodobacterales</taxon>
        <taxon>Roseobacteraceae</taxon>
        <taxon>Palleronia</taxon>
    </lineage>
</organism>
<dbReference type="GO" id="GO:0015171">
    <property type="term" value="F:amino acid transmembrane transporter activity"/>
    <property type="evidence" value="ECO:0007669"/>
    <property type="project" value="TreeGrafter"/>
</dbReference>
<evidence type="ECO:0000256" key="6">
    <source>
        <dbReference type="SAM" id="Phobius"/>
    </source>
</evidence>
<dbReference type="AlphaFoldDB" id="A0A2R8C1H5"/>
<feature type="transmembrane region" description="Helical" evidence="6">
    <location>
        <begin position="12"/>
        <end position="33"/>
    </location>
</feature>